<dbReference type="SUPFAM" id="SSF56796">
    <property type="entry name" value="Dehydroquinate synthase-like"/>
    <property type="match status" value="1"/>
</dbReference>
<dbReference type="Gene3D" id="1.20.1090.10">
    <property type="entry name" value="Dehydroquinate synthase-like - alpha domain"/>
    <property type="match status" value="1"/>
</dbReference>
<comment type="caution">
    <text evidence="11">The sequence shown here is derived from an EMBL/GenBank/DDBJ whole genome shotgun (WGS) entry which is preliminary data.</text>
</comment>
<keyword evidence="6" id="KW-0520">NAD</keyword>
<evidence type="ECO:0000313" key="11">
    <source>
        <dbReference type="EMBL" id="MDT0263216.1"/>
    </source>
</evidence>
<evidence type="ECO:0000256" key="8">
    <source>
        <dbReference type="ARBA" id="ARBA00023209"/>
    </source>
</evidence>
<evidence type="ECO:0000256" key="2">
    <source>
        <dbReference type="ARBA" id="ARBA00022516"/>
    </source>
</evidence>
<dbReference type="Pfam" id="PF13685">
    <property type="entry name" value="Fe-ADH_2"/>
    <property type="match status" value="1"/>
</dbReference>
<feature type="compositionally biased region" description="Basic residues" evidence="10">
    <location>
        <begin position="410"/>
        <end position="421"/>
    </location>
</feature>
<keyword evidence="4" id="KW-0521">NADP</keyword>
<keyword evidence="5" id="KW-0560">Oxidoreductase</keyword>
<dbReference type="InterPro" id="IPR032837">
    <property type="entry name" value="G1PDH"/>
</dbReference>
<evidence type="ECO:0000256" key="5">
    <source>
        <dbReference type="ARBA" id="ARBA00023002"/>
    </source>
</evidence>
<evidence type="ECO:0000256" key="6">
    <source>
        <dbReference type="ARBA" id="ARBA00023027"/>
    </source>
</evidence>
<protein>
    <submittedName>
        <fullName evidence="11">Iron-containing alcohol dehydrogenase</fullName>
    </submittedName>
</protein>
<organism evidence="11 12">
    <name type="scientific">Jatrophihabitans lederbergiae</name>
    <dbReference type="NCBI Taxonomy" id="3075547"/>
    <lineage>
        <taxon>Bacteria</taxon>
        <taxon>Bacillati</taxon>
        <taxon>Actinomycetota</taxon>
        <taxon>Actinomycetes</taxon>
        <taxon>Jatrophihabitantales</taxon>
        <taxon>Jatrophihabitantaceae</taxon>
        <taxon>Jatrophihabitans</taxon>
    </lineage>
</organism>
<dbReference type="PANTHER" id="PTHR43616">
    <property type="entry name" value="GLYCEROL DEHYDROGENASE"/>
    <property type="match status" value="1"/>
</dbReference>
<gene>
    <name evidence="11" type="ORF">RM423_17655</name>
</gene>
<evidence type="ECO:0000256" key="7">
    <source>
        <dbReference type="ARBA" id="ARBA00023098"/>
    </source>
</evidence>
<sequence>MRDVPGLIEEVQQVLRRVDPDGVLVACEIRDVHIGPSELARVADEVDRLLGRGGEPPSRLPTVLLVMDRTVIRRAGSAVKDELVAQLAQRFDLRTLVLDDGQAELHASDEVIDSATAAADGVDAIVSVGGGTISDIGKLSSVGVGGLPLVVVQTAASVDGFTDNVSVVLRHGVKRTVPSRWPDVVVADTTLIAEAPQAMNRAGFGEINSMFTAPADWRLANLLGFDESFHHGPIALLAEVGDQIEEWSRGLATGQRNSTERLVRALGMRGIATGVAGTTACLSGVEHLISHMLDISNAANGRPTGLHGAQVGVGSVVAAAAWELLFARMDAASTVPGPELTPPDPAAAEQLVRAQFGPLDPTGALAEECWPTTTTSSAPGRGIGWSYYGCFPDGNCTGKNCGHWCAHPRRSRSGCRPRGHRRDSATSTRQWNRLWPAGPCSTAA</sequence>
<evidence type="ECO:0000256" key="3">
    <source>
        <dbReference type="ARBA" id="ARBA00022723"/>
    </source>
</evidence>
<evidence type="ECO:0000256" key="4">
    <source>
        <dbReference type="ARBA" id="ARBA00022857"/>
    </source>
</evidence>
<keyword evidence="9" id="KW-1208">Phospholipid metabolism</keyword>
<proteinExistence type="predicted"/>
<dbReference type="EMBL" id="JAVREH010000031">
    <property type="protein sequence ID" value="MDT0263216.1"/>
    <property type="molecule type" value="Genomic_DNA"/>
</dbReference>
<accession>A0ABU2JDZ3</accession>
<name>A0ABU2JDZ3_9ACTN</name>
<evidence type="ECO:0000256" key="1">
    <source>
        <dbReference type="ARBA" id="ARBA00022490"/>
    </source>
</evidence>
<keyword evidence="1" id="KW-0963">Cytoplasm</keyword>
<dbReference type="InterPro" id="IPR016205">
    <property type="entry name" value="Glycerol_DH"/>
</dbReference>
<keyword evidence="8" id="KW-0594">Phospholipid biosynthesis</keyword>
<keyword evidence="3" id="KW-0479">Metal-binding</keyword>
<dbReference type="Proteomes" id="UP001183176">
    <property type="component" value="Unassembled WGS sequence"/>
</dbReference>
<dbReference type="Gene3D" id="3.40.50.1970">
    <property type="match status" value="1"/>
</dbReference>
<evidence type="ECO:0000256" key="10">
    <source>
        <dbReference type="SAM" id="MobiDB-lite"/>
    </source>
</evidence>
<dbReference type="PANTHER" id="PTHR43616:SF5">
    <property type="entry name" value="GLYCEROL DEHYDROGENASE 1"/>
    <property type="match status" value="1"/>
</dbReference>
<evidence type="ECO:0000313" key="12">
    <source>
        <dbReference type="Proteomes" id="UP001183176"/>
    </source>
</evidence>
<evidence type="ECO:0000256" key="9">
    <source>
        <dbReference type="ARBA" id="ARBA00023264"/>
    </source>
</evidence>
<reference evidence="12" key="1">
    <citation type="submission" date="2023-07" db="EMBL/GenBank/DDBJ databases">
        <title>30 novel species of actinomycetes from the DSMZ collection.</title>
        <authorList>
            <person name="Nouioui I."/>
        </authorList>
    </citation>
    <scope>NUCLEOTIDE SEQUENCE [LARGE SCALE GENOMIC DNA]</scope>
    <source>
        <strain evidence="12">DSM 44399</strain>
    </source>
</reference>
<keyword evidence="7" id="KW-0443">Lipid metabolism</keyword>
<dbReference type="RefSeq" id="WP_311424364.1">
    <property type="nucleotide sequence ID" value="NZ_JAVREH010000031.1"/>
</dbReference>
<feature type="region of interest" description="Disordered" evidence="10">
    <location>
        <begin position="410"/>
        <end position="444"/>
    </location>
</feature>
<keyword evidence="2" id="KW-0444">Lipid biosynthesis</keyword>
<keyword evidence="12" id="KW-1185">Reference proteome</keyword>